<protein>
    <submittedName>
        <fullName evidence="3">WecB/TagA/CpsF family glycosyltransferase</fullName>
    </submittedName>
</protein>
<evidence type="ECO:0000313" key="4">
    <source>
        <dbReference type="Proteomes" id="UP001164761"/>
    </source>
</evidence>
<gene>
    <name evidence="3" type="ORF">NZD89_04085</name>
</gene>
<organism evidence="3 4">
    <name type="scientific">Alicyclobacillus fastidiosus</name>
    <dbReference type="NCBI Taxonomy" id="392011"/>
    <lineage>
        <taxon>Bacteria</taxon>
        <taxon>Bacillati</taxon>
        <taxon>Bacillota</taxon>
        <taxon>Bacilli</taxon>
        <taxon>Bacillales</taxon>
        <taxon>Alicyclobacillaceae</taxon>
        <taxon>Alicyclobacillus</taxon>
    </lineage>
</organism>
<keyword evidence="2" id="KW-0808">Transferase</keyword>
<dbReference type="Pfam" id="PF03808">
    <property type="entry name" value="Glyco_tran_WecG"/>
    <property type="match status" value="1"/>
</dbReference>
<dbReference type="RefSeq" id="WP_268006503.1">
    <property type="nucleotide sequence ID" value="NZ_BSUT01000001.1"/>
</dbReference>
<keyword evidence="1" id="KW-0328">Glycosyltransferase</keyword>
<dbReference type="PANTHER" id="PTHR34136">
    <property type="match status" value="1"/>
</dbReference>
<evidence type="ECO:0000313" key="3">
    <source>
        <dbReference type="EMBL" id="WAH42631.1"/>
    </source>
</evidence>
<dbReference type="PANTHER" id="PTHR34136:SF1">
    <property type="entry name" value="UDP-N-ACETYL-D-MANNOSAMINURONIC ACID TRANSFERASE"/>
    <property type="match status" value="1"/>
</dbReference>
<accession>A0ABY6ZIH4</accession>
<name>A0ABY6ZIH4_9BACL</name>
<dbReference type="NCBIfam" id="TIGR00696">
    <property type="entry name" value="wecG_tagA_cpsF"/>
    <property type="match status" value="1"/>
</dbReference>
<dbReference type="CDD" id="cd06533">
    <property type="entry name" value="Glyco_transf_WecG_TagA"/>
    <property type="match status" value="1"/>
</dbReference>
<keyword evidence="4" id="KW-1185">Reference proteome</keyword>
<dbReference type="Proteomes" id="UP001164761">
    <property type="component" value="Chromosome"/>
</dbReference>
<evidence type="ECO:0000256" key="2">
    <source>
        <dbReference type="ARBA" id="ARBA00022679"/>
    </source>
</evidence>
<dbReference type="EMBL" id="CP104067">
    <property type="protein sequence ID" value="WAH42631.1"/>
    <property type="molecule type" value="Genomic_DNA"/>
</dbReference>
<reference evidence="3" key="1">
    <citation type="submission" date="2022-08" db="EMBL/GenBank/DDBJ databases">
        <title>Alicyclobacillus fastidiosus DSM 17978, complete genome.</title>
        <authorList>
            <person name="Wang Q."/>
            <person name="Cai R."/>
            <person name="Wang Z."/>
        </authorList>
    </citation>
    <scope>NUCLEOTIDE SEQUENCE</scope>
    <source>
        <strain evidence="3">DSM 17978</strain>
    </source>
</reference>
<evidence type="ECO:0000256" key="1">
    <source>
        <dbReference type="ARBA" id="ARBA00022676"/>
    </source>
</evidence>
<dbReference type="InterPro" id="IPR004629">
    <property type="entry name" value="WecG_TagA_CpsF"/>
</dbReference>
<sequence>MSTQLLAEDMVDVLGVRFHRVTMGQTVEKILYWVQDGSHHMVVTAGPEFVMQCLADESLQELVNSADLVTADGIGVVWAAARTGRPVPERVTGVELVVSLLQEANVRRQPLRVFILGAAQASLEACLDALRVRFPEIEFAGRNGYFNAQEVDDVVAQVRDFAPNLFLVGMGQPRQERFIRDVLGRLQPCVAIGVGGSIDVWGGTVTRAPAIFRRLNVEWFYRLATQPSRLRRQMALPRFAVTVMRGGPRGRKR</sequence>
<proteinExistence type="predicted"/>